<comment type="caution">
    <text evidence="2">The sequence shown here is derived from an EMBL/GenBank/DDBJ whole genome shotgun (WGS) entry which is preliminary data.</text>
</comment>
<evidence type="ECO:0000313" key="2">
    <source>
        <dbReference type="EMBL" id="SDO14211.1"/>
    </source>
</evidence>
<gene>
    <name evidence="2" type="ORF">SAMN04488061_0389</name>
</gene>
<protein>
    <recommendedName>
        <fullName evidence="1">DUF6455 domain-containing protein</fullName>
    </recommendedName>
</protein>
<dbReference type="Proteomes" id="UP000198795">
    <property type="component" value="Unassembled WGS sequence"/>
</dbReference>
<feature type="domain" description="DUF6455" evidence="1">
    <location>
        <begin position="6"/>
        <end position="79"/>
    </location>
</feature>
<proteinExistence type="predicted"/>
<accession>A0A1H0H5K9</accession>
<sequence>MDWPRFRHVERQARRLSDMIEKLDVDTLSLIRLRQGNAYAEARTKCLHCTNAAECLEWLENWPHGGEPAAFCPIISLLESCRRSSKTASNAPCETDHRRLSLHLNNR</sequence>
<evidence type="ECO:0000313" key="3">
    <source>
        <dbReference type="Proteomes" id="UP000198795"/>
    </source>
</evidence>
<dbReference type="RefSeq" id="WP_353736545.1">
    <property type="nucleotide sequence ID" value="NZ_FNJC01000001.1"/>
</dbReference>
<dbReference type="EMBL" id="FNJC01000001">
    <property type="protein sequence ID" value="SDO14211.1"/>
    <property type="molecule type" value="Genomic_DNA"/>
</dbReference>
<reference evidence="2 3" key="1">
    <citation type="submission" date="2016-10" db="EMBL/GenBank/DDBJ databases">
        <authorList>
            <person name="Varghese N."/>
            <person name="Submissions S."/>
        </authorList>
    </citation>
    <scope>NUCLEOTIDE SEQUENCE [LARGE SCALE GENOMIC DNA]</scope>
    <source>
        <strain evidence="2 3">CGMCC 1.6497</strain>
    </source>
</reference>
<evidence type="ECO:0000259" key="1">
    <source>
        <dbReference type="Pfam" id="PF20056"/>
    </source>
</evidence>
<name>A0A1H0H5K9_9HYPH</name>
<organism evidence="2 3">
    <name type="scientific">Filomicrobium insigne</name>
    <dbReference type="NCBI Taxonomy" id="418854"/>
    <lineage>
        <taxon>Bacteria</taxon>
        <taxon>Pseudomonadati</taxon>
        <taxon>Pseudomonadota</taxon>
        <taxon>Alphaproteobacteria</taxon>
        <taxon>Hyphomicrobiales</taxon>
        <taxon>Hyphomicrobiaceae</taxon>
        <taxon>Filomicrobium</taxon>
    </lineage>
</organism>
<dbReference type="Pfam" id="PF20056">
    <property type="entry name" value="DUF6455"/>
    <property type="match status" value="1"/>
</dbReference>
<dbReference type="InterPro" id="IPR045601">
    <property type="entry name" value="DUF6455"/>
</dbReference>
<keyword evidence="3" id="KW-1185">Reference proteome</keyword>